<organism evidence="2 3">
    <name type="scientific">Podospora fimiseda</name>
    <dbReference type="NCBI Taxonomy" id="252190"/>
    <lineage>
        <taxon>Eukaryota</taxon>
        <taxon>Fungi</taxon>
        <taxon>Dikarya</taxon>
        <taxon>Ascomycota</taxon>
        <taxon>Pezizomycotina</taxon>
        <taxon>Sordariomycetes</taxon>
        <taxon>Sordariomycetidae</taxon>
        <taxon>Sordariales</taxon>
        <taxon>Podosporaceae</taxon>
        <taxon>Podospora</taxon>
    </lineage>
</organism>
<evidence type="ECO:0000313" key="2">
    <source>
        <dbReference type="EMBL" id="KAK4227759.1"/>
    </source>
</evidence>
<dbReference type="AlphaFoldDB" id="A0AAN7BQP8"/>
<feature type="region of interest" description="Disordered" evidence="1">
    <location>
        <begin position="216"/>
        <end position="235"/>
    </location>
</feature>
<dbReference type="Proteomes" id="UP001301958">
    <property type="component" value="Unassembled WGS sequence"/>
</dbReference>
<name>A0AAN7BQP8_9PEZI</name>
<proteinExistence type="predicted"/>
<reference evidence="2" key="1">
    <citation type="journal article" date="2023" name="Mol. Phylogenet. Evol.">
        <title>Genome-scale phylogeny and comparative genomics of the fungal order Sordariales.</title>
        <authorList>
            <person name="Hensen N."/>
            <person name="Bonometti L."/>
            <person name="Westerberg I."/>
            <person name="Brannstrom I.O."/>
            <person name="Guillou S."/>
            <person name="Cros-Aarteil S."/>
            <person name="Calhoun S."/>
            <person name="Haridas S."/>
            <person name="Kuo A."/>
            <person name="Mondo S."/>
            <person name="Pangilinan J."/>
            <person name="Riley R."/>
            <person name="LaButti K."/>
            <person name="Andreopoulos B."/>
            <person name="Lipzen A."/>
            <person name="Chen C."/>
            <person name="Yan M."/>
            <person name="Daum C."/>
            <person name="Ng V."/>
            <person name="Clum A."/>
            <person name="Steindorff A."/>
            <person name="Ohm R.A."/>
            <person name="Martin F."/>
            <person name="Silar P."/>
            <person name="Natvig D.O."/>
            <person name="Lalanne C."/>
            <person name="Gautier V."/>
            <person name="Ament-Velasquez S.L."/>
            <person name="Kruys A."/>
            <person name="Hutchinson M.I."/>
            <person name="Powell A.J."/>
            <person name="Barry K."/>
            <person name="Miller A.N."/>
            <person name="Grigoriev I.V."/>
            <person name="Debuchy R."/>
            <person name="Gladieux P."/>
            <person name="Hiltunen Thoren M."/>
            <person name="Johannesson H."/>
        </authorList>
    </citation>
    <scope>NUCLEOTIDE SEQUENCE</scope>
    <source>
        <strain evidence="2">CBS 990.96</strain>
    </source>
</reference>
<dbReference type="EMBL" id="MU865327">
    <property type="protein sequence ID" value="KAK4227759.1"/>
    <property type="molecule type" value="Genomic_DNA"/>
</dbReference>
<feature type="compositionally biased region" description="Acidic residues" evidence="1">
    <location>
        <begin position="245"/>
        <end position="259"/>
    </location>
</feature>
<comment type="caution">
    <text evidence="2">The sequence shown here is derived from an EMBL/GenBank/DDBJ whole genome shotgun (WGS) entry which is preliminary data.</text>
</comment>
<accession>A0AAN7BQP8</accession>
<sequence length="267" mass="30690">MITTSFTGLRQPITLVLAIAARQRLDYLGSKTGLATKFVDAIWKEGDEQWSLEQCQLWLVCAGDKYTVRDALYGRDFGEWVDYWRLMTGHLIREGYISLQDEIAIEEDVFRTVMQKLDPEVRFIIEGEIDLTRGNKLQMLKQIVEMPFVKRRFENLKHSLQVVAGNEMADGGMETWRRMIETESLVNGGASLRESEGFDRMRFDRIAGTIPEWIRQKFGEEDSDSNSDSDSSSTLGYASTHFDFSDYEDDSDATAEDAMAELRRMRS</sequence>
<keyword evidence="3" id="KW-1185">Reference proteome</keyword>
<evidence type="ECO:0000256" key="1">
    <source>
        <dbReference type="SAM" id="MobiDB-lite"/>
    </source>
</evidence>
<evidence type="ECO:0000313" key="3">
    <source>
        <dbReference type="Proteomes" id="UP001301958"/>
    </source>
</evidence>
<gene>
    <name evidence="2" type="ORF">QBC38DRAFT_476924</name>
</gene>
<feature type="region of interest" description="Disordered" evidence="1">
    <location>
        <begin position="242"/>
        <end position="267"/>
    </location>
</feature>
<protein>
    <submittedName>
        <fullName evidence="2">Uncharacterized protein</fullName>
    </submittedName>
</protein>
<reference evidence="2" key="2">
    <citation type="submission" date="2023-05" db="EMBL/GenBank/DDBJ databases">
        <authorList>
            <consortium name="Lawrence Berkeley National Laboratory"/>
            <person name="Steindorff A."/>
            <person name="Hensen N."/>
            <person name="Bonometti L."/>
            <person name="Westerberg I."/>
            <person name="Brannstrom I.O."/>
            <person name="Guillou S."/>
            <person name="Cros-Aarteil S."/>
            <person name="Calhoun S."/>
            <person name="Haridas S."/>
            <person name="Kuo A."/>
            <person name="Mondo S."/>
            <person name="Pangilinan J."/>
            <person name="Riley R."/>
            <person name="Labutti K."/>
            <person name="Andreopoulos B."/>
            <person name="Lipzen A."/>
            <person name="Chen C."/>
            <person name="Yanf M."/>
            <person name="Daum C."/>
            <person name="Ng V."/>
            <person name="Clum A."/>
            <person name="Ohm R."/>
            <person name="Martin F."/>
            <person name="Silar P."/>
            <person name="Natvig D."/>
            <person name="Lalanne C."/>
            <person name="Gautier V."/>
            <person name="Ament-Velasquez S.L."/>
            <person name="Kruys A."/>
            <person name="Hutchinson M.I."/>
            <person name="Powell A.J."/>
            <person name="Barry K."/>
            <person name="Miller A.N."/>
            <person name="Grigoriev I.V."/>
            <person name="Debuchy R."/>
            <person name="Gladieux P."/>
            <person name="Thoren M.H."/>
            <person name="Johannesson H."/>
        </authorList>
    </citation>
    <scope>NUCLEOTIDE SEQUENCE</scope>
    <source>
        <strain evidence="2">CBS 990.96</strain>
    </source>
</reference>